<keyword evidence="3" id="KW-0804">Transcription</keyword>
<name>A0A348HFU7_9GAMM</name>
<dbReference type="PANTHER" id="PTHR44688">
    <property type="entry name" value="DNA-BINDING TRANSCRIPTIONAL ACTIVATOR DEVR_DOSR"/>
    <property type="match status" value="1"/>
</dbReference>
<dbReference type="InterPro" id="IPR016032">
    <property type="entry name" value="Sig_transdc_resp-reg_C-effctor"/>
</dbReference>
<dbReference type="PROSITE" id="PS50043">
    <property type="entry name" value="HTH_LUXR_2"/>
    <property type="match status" value="1"/>
</dbReference>
<dbReference type="InterPro" id="IPR036693">
    <property type="entry name" value="TF_LuxR_autoind-bd_dom_sf"/>
</dbReference>
<dbReference type="EMBL" id="AP018933">
    <property type="protein sequence ID" value="BBG30499.1"/>
    <property type="molecule type" value="Genomic_DNA"/>
</dbReference>
<evidence type="ECO:0000313" key="5">
    <source>
        <dbReference type="EMBL" id="BBG30499.1"/>
    </source>
</evidence>
<dbReference type="InterPro" id="IPR005143">
    <property type="entry name" value="TF_LuxR_autoind-bd_dom"/>
</dbReference>
<dbReference type="GO" id="GO:0003677">
    <property type="term" value="F:DNA binding"/>
    <property type="evidence" value="ECO:0007669"/>
    <property type="project" value="UniProtKB-KW"/>
</dbReference>
<protein>
    <submittedName>
        <fullName evidence="5">DNA-binding HTH domain-containing proteins</fullName>
    </submittedName>
</protein>
<dbReference type="Pfam" id="PF00196">
    <property type="entry name" value="GerE"/>
    <property type="match status" value="1"/>
</dbReference>
<gene>
    <name evidence="5" type="ORF">ZBT109_1749</name>
</gene>
<dbReference type="Gene3D" id="3.30.450.80">
    <property type="entry name" value="Transcription factor LuxR-like, autoinducer-binding domain"/>
    <property type="match status" value="1"/>
</dbReference>
<dbReference type="RefSeq" id="WP_051524166.1">
    <property type="nucleotide sequence ID" value="NZ_AP018933.1"/>
</dbReference>
<dbReference type="OrthoDB" id="434992at2"/>
<dbReference type="AlphaFoldDB" id="A0A348HFU7"/>
<dbReference type="STRING" id="1123510.GCA_000620025_00933"/>
<evidence type="ECO:0000313" key="6">
    <source>
        <dbReference type="Proteomes" id="UP000267342"/>
    </source>
</evidence>
<keyword evidence="6" id="KW-1185">Reference proteome</keyword>
<dbReference type="InterPro" id="IPR000792">
    <property type="entry name" value="Tscrpt_reg_LuxR_C"/>
</dbReference>
<dbReference type="Pfam" id="PF03472">
    <property type="entry name" value="Autoind_bind"/>
    <property type="match status" value="1"/>
</dbReference>
<keyword evidence="2 5" id="KW-0238">DNA-binding</keyword>
<sequence>MNNWQIDLFSALHEKNSMQDVVDVALKAVQPLGFTFCTWKTRLAFPLAHRRSCVLGSSEDKVHQKNAAGGYDEAPITTHCSKTTVPAIWTGRHEGAIFEKDPALLEEFFGWGHKGGWAQSVMEGAGQFSMFLVDSAEIMPQSYLEREVGFHLEWITTAVHSAMSQLRRQHDVQLSLREKEILRWSGDGKTSDQIAQILNISASTVNFHIRNAMLKLDAPNKTAAVVRAIFLGLLH</sequence>
<dbReference type="PRINTS" id="PR00038">
    <property type="entry name" value="HTHLUXR"/>
</dbReference>
<feature type="domain" description="HTH luxR-type" evidence="4">
    <location>
        <begin position="167"/>
        <end position="232"/>
    </location>
</feature>
<dbReference type="SMART" id="SM00421">
    <property type="entry name" value="HTH_LUXR"/>
    <property type="match status" value="1"/>
</dbReference>
<dbReference type="Gene3D" id="1.10.10.10">
    <property type="entry name" value="Winged helix-like DNA-binding domain superfamily/Winged helix DNA-binding domain"/>
    <property type="match status" value="1"/>
</dbReference>
<dbReference type="PROSITE" id="PS00622">
    <property type="entry name" value="HTH_LUXR_1"/>
    <property type="match status" value="1"/>
</dbReference>
<dbReference type="GO" id="GO:0006355">
    <property type="term" value="P:regulation of DNA-templated transcription"/>
    <property type="evidence" value="ECO:0007669"/>
    <property type="project" value="InterPro"/>
</dbReference>
<keyword evidence="1" id="KW-0805">Transcription regulation</keyword>
<dbReference type="CDD" id="cd06170">
    <property type="entry name" value="LuxR_C_like"/>
    <property type="match status" value="1"/>
</dbReference>
<dbReference type="PANTHER" id="PTHR44688:SF16">
    <property type="entry name" value="DNA-BINDING TRANSCRIPTIONAL ACTIVATOR DEVR_DOSR"/>
    <property type="match status" value="1"/>
</dbReference>
<organism evidence="5 6">
    <name type="scientific">Zymobacter palmae</name>
    <dbReference type="NCBI Taxonomy" id="33074"/>
    <lineage>
        <taxon>Bacteria</taxon>
        <taxon>Pseudomonadati</taxon>
        <taxon>Pseudomonadota</taxon>
        <taxon>Gammaproteobacteria</taxon>
        <taxon>Oceanospirillales</taxon>
        <taxon>Halomonadaceae</taxon>
        <taxon>Zymobacter group</taxon>
        <taxon>Zymobacter</taxon>
    </lineage>
</organism>
<dbReference type="SUPFAM" id="SSF75516">
    <property type="entry name" value="Pheromone-binding domain of LuxR-like quorum-sensing transcription factors"/>
    <property type="match status" value="1"/>
</dbReference>
<dbReference type="InterPro" id="IPR036388">
    <property type="entry name" value="WH-like_DNA-bd_sf"/>
</dbReference>
<evidence type="ECO:0000256" key="2">
    <source>
        <dbReference type="ARBA" id="ARBA00023125"/>
    </source>
</evidence>
<evidence type="ECO:0000256" key="3">
    <source>
        <dbReference type="ARBA" id="ARBA00023163"/>
    </source>
</evidence>
<dbReference type="SUPFAM" id="SSF46894">
    <property type="entry name" value="C-terminal effector domain of the bipartite response regulators"/>
    <property type="match status" value="1"/>
</dbReference>
<dbReference type="Proteomes" id="UP000267342">
    <property type="component" value="Chromosome"/>
</dbReference>
<evidence type="ECO:0000256" key="1">
    <source>
        <dbReference type="ARBA" id="ARBA00023015"/>
    </source>
</evidence>
<dbReference type="KEGG" id="zpl:ZBT109_1749"/>
<proteinExistence type="predicted"/>
<accession>A0A348HFU7</accession>
<evidence type="ECO:0000259" key="4">
    <source>
        <dbReference type="PROSITE" id="PS50043"/>
    </source>
</evidence>
<reference evidence="5 6" key="1">
    <citation type="submission" date="2018-09" db="EMBL/GenBank/DDBJ databases">
        <title>Zymobacter palmae IAM14233 (=T109) whole genome analysis.</title>
        <authorList>
            <person name="Yanase H."/>
        </authorList>
    </citation>
    <scope>NUCLEOTIDE SEQUENCE [LARGE SCALE GENOMIC DNA]</scope>
    <source>
        <strain evidence="5 6">IAM14233</strain>
    </source>
</reference>